<evidence type="ECO:0000313" key="1">
    <source>
        <dbReference type="Proteomes" id="UP000790787"/>
    </source>
</evidence>
<reference evidence="1" key="1">
    <citation type="journal article" date="2014" name="Nat. Commun.">
        <title>The tobacco genome sequence and its comparison with those of tomato and potato.</title>
        <authorList>
            <person name="Sierro N."/>
            <person name="Battey J.N."/>
            <person name="Ouadi S."/>
            <person name="Bakaher N."/>
            <person name="Bovet L."/>
            <person name="Willig A."/>
            <person name="Goepfert S."/>
            <person name="Peitsch M.C."/>
            <person name="Ivanov N.V."/>
        </authorList>
    </citation>
    <scope>NUCLEOTIDE SEQUENCE [LARGE SCALE GENOMIC DNA]</scope>
</reference>
<gene>
    <name evidence="2" type="primary">LOC142172856</name>
</gene>
<reference evidence="2" key="2">
    <citation type="submission" date="2025-08" db="UniProtKB">
        <authorList>
            <consortium name="RefSeq"/>
        </authorList>
    </citation>
    <scope>IDENTIFICATION</scope>
    <source>
        <tissue evidence="2">Leaf</tissue>
    </source>
</reference>
<protein>
    <submittedName>
        <fullName evidence="2">Uncharacterized protein LOC142172856 isoform X1</fullName>
    </submittedName>
</protein>
<dbReference type="RefSeq" id="XP_075092629.1">
    <property type="nucleotide sequence ID" value="XM_075236528.1"/>
</dbReference>
<accession>A0AC58T5W0</accession>
<sequence>MLIVCCFLPHIHCDAHPLRDKCCTSTKVLGLVGWYDSNEGYWQDSYLRRFDAMTLLHQVLELLVNVYKSLRIIVLEATVIGRTFAASNTNCSYKEMVAFYILTSQDTFKRKLGGVHSKSVD</sequence>
<evidence type="ECO:0000313" key="2">
    <source>
        <dbReference type="RefSeq" id="XP_075092629.1"/>
    </source>
</evidence>
<proteinExistence type="predicted"/>
<name>A0AC58T5W0_TOBAC</name>
<dbReference type="Proteomes" id="UP000790787">
    <property type="component" value="Chromosome 18"/>
</dbReference>
<organism evidence="1 2">
    <name type="scientific">Nicotiana tabacum</name>
    <name type="common">Common tobacco</name>
    <dbReference type="NCBI Taxonomy" id="4097"/>
    <lineage>
        <taxon>Eukaryota</taxon>
        <taxon>Viridiplantae</taxon>
        <taxon>Streptophyta</taxon>
        <taxon>Embryophyta</taxon>
        <taxon>Tracheophyta</taxon>
        <taxon>Spermatophyta</taxon>
        <taxon>Magnoliopsida</taxon>
        <taxon>eudicotyledons</taxon>
        <taxon>Gunneridae</taxon>
        <taxon>Pentapetalae</taxon>
        <taxon>asterids</taxon>
        <taxon>lamiids</taxon>
        <taxon>Solanales</taxon>
        <taxon>Solanaceae</taxon>
        <taxon>Nicotianoideae</taxon>
        <taxon>Nicotianeae</taxon>
        <taxon>Nicotiana</taxon>
    </lineage>
</organism>
<keyword evidence="1" id="KW-1185">Reference proteome</keyword>